<protein>
    <recommendedName>
        <fullName evidence="5">Reverse transcriptase domain-containing protein</fullName>
    </recommendedName>
</protein>
<evidence type="ECO:0000259" key="2">
    <source>
        <dbReference type="PROSITE" id="PS50879"/>
    </source>
</evidence>
<dbReference type="SUPFAM" id="SSF53098">
    <property type="entry name" value="Ribonuclease H-like"/>
    <property type="match status" value="1"/>
</dbReference>
<dbReference type="Pfam" id="PF13966">
    <property type="entry name" value="zf-RVT"/>
    <property type="match status" value="1"/>
</dbReference>
<dbReference type="PROSITE" id="PS50879">
    <property type="entry name" value="RNASE_H_1"/>
    <property type="match status" value="1"/>
</dbReference>
<keyword evidence="4" id="KW-1185">Reference proteome</keyword>
<dbReference type="SUPFAM" id="SSF56672">
    <property type="entry name" value="DNA/RNA polymerases"/>
    <property type="match status" value="1"/>
</dbReference>
<name>A0A6D2ISV5_9BRAS</name>
<proteinExistence type="predicted"/>
<dbReference type="PANTHER" id="PTHR33116">
    <property type="entry name" value="REVERSE TRANSCRIPTASE ZINC-BINDING DOMAIN-CONTAINING PROTEIN-RELATED-RELATED"/>
    <property type="match status" value="1"/>
</dbReference>
<dbReference type="OrthoDB" id="1107337at2759"/>
<accession>A0A6D2ISV5</accession>
<dbReference type="PROSITE" id="PS50878">
    <property type="entry name" value="RT_POL"/>
    <property type="match status" value="1"/>
</dbReference>
<dbReference type="InterPro" id="IPR043502">
    <property type="entry name" value="DNA/RNA_pol_sf"/>
</dbReference>
<comment type="caution">
    <text evidence="3">The sequence shown here is derived from an EMBL/GenBank/DDBJ whole genome shotgun (WGS) entry which is preliminary data.</text>
</comment>
<dbReference type="InterPro" id="IPR012337">
    <property type="entry name" value="RNaseH-like_sf"/>
</dbReference>
<dbReference type="InterPro" id="IPR000477">
    <property type="entry name" value="RT_dom"/>
</dbReference>
<dbReference type="InterPro" id="IPR002156">
    <property type="entry name" value="RNaseH_domain"/>
</dbReference>
<evidence type="ECO:0000313" key="4">
    <source>
        <dbReference type="Proteomes" id="UP000467841"/>
    </source>
</evidence>
<gene>
    <name evidence="3" type="ORF">MERR_LOCUS15402</name>
</gene>
<feature type="domain" description="Reverse transcriptase" evidence="1">
    <location>
        <begin position="1"/>
        <end position="148"/>
    </location>
</feature>
<evidence type="ECO:0008006" key="5">
    <source>
        <dbReference type="Google" id="ProtNLM"/>
    </source>
</evidence>
<dbReference type="InterPro" id="IPR026960">
    <property type="entry name" value="RVT-Znf"/>
</dbReference>
<dbReference type="PANTHER" id="PTHR33116:SF70">
    <property type="entry name" value="NON-LTR RETROELEMENT REVERSE TRANSCRIPTASE-LIKE PROTEIN"/>
    <property type="match status" value="1"/>
</dbReference>
<dbReference type="AlphaFoldDB" id="A0A6D2ISV5"/>
<dbReference type="InterPro" id="IPR044730">
    <property type="entry name" value="RNase_H-like_dom_plant"/>
</dbReference>
<dbReference type="Pfam" id="PF00078">
    <property type="entry name" value="RVT_1"/>
    <property type="match status" value="1"/>
</dbReference>
<reference evidence="3" key="1">
    <citation type="submission" date="2020-01" db="EMBL/GenBank/DDBJ databases">
        <authorList>
            <person name="Mishra B."/>
        </authorList>
    </citation>
    <scope>NUCLEOTIDE SEQUENCE [LARGE SCALE GENOMIC DNA]</scope>
</reference>
<dbReference type="Proteomes" id="UP000467841">
    <property type="component" value="Unassembled WGS sequence"/>
</dbReference>
<sequence>MGVTGPAMHVLWNGEKTEAFTPSRGLRQGDPLSPYLFVLCMERLCHLIEESIAGRQWKPISLSRGEPQLSHILFADDLILFAEASVAQIRIIRRVLEKFCMASGQKVSLEKSKIYFSANVPRELRDSISGESGIQQTCDLGKYLGMPVLQKRLNKETFGEVIARVSSRMAGWKGRTLSTAGRLTLTKAVLSSVPVHSMSTILLPKATLSKLDQLSRNFLWGSSDGKQKQHLVDWKRVCRPKCEGGLGIRQSSDTNKAMISKVGWRLLQDQTSLWARVLRSKYKVGSASDRSWTASKNHWSSTWKSILVGMKEVILESHGWVVGDGRSTHFWTDRWLTEKPLLERTIASLPATQATPLVRDLWQNNGGWRWDQITPFVSEEVKLELCSVVVDTVTGAEDRLAWWPSPNGEFTVKSAYASLTRDESPRQSMDTFFSRVWKVAAPERVSFFLWLTGNQCIMTNQKRKRRHLSDSDICTVCKGGVETLIHILRDCPAMSGIWSRIVPIRRQQDFFDRSILSWLYDNLGEDGLVEGSPWSTMFAIGVWWGWKWCCGNVFGENRKCRDRVRFIKDQSKEVTQAIEKCNAQNIKPARVDRMIAWVPPEVGWIKLNTDGASRGNPGPATAGGALRNNYGDWCGGFVLNIGRCTAPLAELWGVYYGLLIAWEKHIPRLEVEIDSELVVGFLKTGINDSHPLSFLVRLCHGLIEKDWLVRISHVYREANCLADGLANYAFSLPMGFSSFDSVPSDLNGVLQDDILGSARLRSVCIV</sequence>
<dbReference type="Pfam" id="PF13456">
    <property type="entry name" value="RVT_3"/>
    <property type="match status" value="1"/>
</dbReference>
<dbReference type="GO" id="GO:0004523">
    <property type="term" value="F:RNA-DNA hybrid ribonuclease activity"/>
    <property type="evidence" value="ECO:0007669"/>
    <property type="project" value="InterPro"/>
</dbReference>
<dbReference type="GO" id="GO:0003676">
    <property type="term" value="F:nucleic acid binding"/>
    <property type="evidence" value="ECO:0007669"/>
    <property type="project" value="InterPro"/>
</dbReference>
<dbReference type="InterPro" id="IPR036397">
    <property type="entry name" value="RNaseH_sf"/>
</dbReference>
<organism evidence="3 4">
    <name type="scientific">Microthlaspi erraticum</name>
    <dbReference type="NCBI Taxonomy" id="1685480"/>
    <lineage>
        <taxon>Eukaryota</taxon>
        <taxon>Viridiplantae</taxon>
        <taxon>Streptophyta</taxon>
        <taxon>Embryophyta</taxon>
        <taxon>Tracheophyta</taxon>
        <taxon>Spermatophyta</taxon>
        <taxon>Magnoliopsida</taxon>
        <taxon>eudicotyledons</taxon>
        <taxon>Gunneridae</taxon>
        <taxon>Pentapetalae</taxon>
        <taxon>rosids</taxon>
        <taxon>malvids</taxon>
        <taxon>Brassicales</taxon>
        <taxon>Brassicaceae</taxon>
        <taxon>Coluteocarpeae</taxon>
        <taxon>Microthlaspi</taxon>
    </lineage>
</organism>
<dbReference type="EMBL" id="CACVBM020001063">
    <property type="protein sequence ID" value="CAA7028167.1"/>
    <property type="molecule type" value="Genomic_DNA"/>
</dbReference>
<evidence type="ECO:0000259" key="1">
    <source>
        <dbReference type="PROSITE" id="PS50878"/>
    </source>
</evidence>
<evidence type="ECO:0000313" key="3">
    <source>
        <dbReference type="EMBL" id="CAA7028167.1"/>
    </source>
</evidence>
<feature type="domain" description="RNase H type-1" evidence="2">
    <location>
        <begin position="601"/>
        <end position="731"/>
    </location>
</feature>
<dbReference type="CDD" id="cd06222">
    <property type="entry name" value="RNase_H_like"/>
    <property type="match status" value="1"/>
</dbReference>
<dbReference type="Gene3D" id="3.30.420.10">
    <property type="entry name" value="Ribonuclease H-like superfamily/Ribonuclease H"/>
    <property type="match status" value="1"/>
</dbReference>